<gene>
    <name evidence="2" type="ORF">LSALG_LOCUS28006</name>
</gene>
<dbReference type="InterPro" id="IPR001932">
    <property type="entry name" value="PPM-type_phosphatase-like_dom"/>
</dbReference>
<evidence type="ECO:0000259" key="1">
    <source>
        <dbReference type="PROSITE" id="PS51746"/>
    </source>
</evidence>
<accession>A0AA36EA14</accession>
<proteinExistence type="predicted"/>
<dbReference type="AlphaFoldDB" id="A0AA36EA14"/>
<dbReference type="PROSITE" id="PS51746">
    <property type="entry name" value="PPM_2"/>
    <property type="match status" value="1"/>
</dbReference>
<dbReference type="Proteomes" id="UP001177003">
    <property type="component" value="Chromosome 6"/>
</dbReference>
<dbReference type="GO" id="GO:0006355">
    <property type="term" value="P:regulation of DNA-templated transcription"/>
    <property type="evidence" value="ECO:0007669"/>
    <property type="project" value="InterPro"/>
</dbReference>
<evidence type="ECO:0000313" key="2">
    <source>
        <dbReference type="EMBL" id="CAI9288731.1"/>
    </source>
</evidence>
<sequence>MRMHMQKLHGIHPLWLYFKNPNNNHMNPITPLHNQITCIKKNLFLSFLIKRINDYSIVLSFWCRFLGSNVMSMDFHPQHQTIPLAGTNVGEISIWEIGTRERMVHKPFKVWDLSACSMPFQKCPLKCWRGGLCLSRSIGDRDVGEFIIPVPHVKQVKLSSAGGLLVISSDGVWDALSTELALECSPGLAPESAATQIVKGLS</sequence>
<dbReference type="InterPro" id="IPR027728">
    <property type="entry name" value="Topless_fam"/>
</dbReference>
<organism evidence="2 3">
    <name type="scientific">Lactuca saligna</name>
    <name type="common">Willowleaf lettuce</name>
    <dbReference type="NCBI Taxonomy" id="75948"/>
    <lineage>
        <taxon>Eukaryota</taxon>
        <taxon>Viridiplantae</taxon>
        <taxon>Streptophyta</taxon>
        <taxon>Embryophyta</taxon>
        <taxon>Tracheophyta</taxon>
        <taxon>Spermatophyta</taxon>
        <taxon>Magnoliopsida</taxon>
        <taxon>eudicotyledons</taxon>
        <taxon>Gunneridae</taxon>
        <taxon>Pentapetalae</taxon>
        <taxon>asterids</taxon>
        <taxon>campanulids</taxon>
        <taxon>Asterales</taxon>
        <taxon>Asteraceae</taxon>
        <taxon>Cichorioideae</taxon>
        <taxon>Cichorieae</taxon>
        <taxon>Lactucinae</taxon>
        <taxon>Lactuca</taxon>
    </lineage>
</organism>
<dbReference type="PANTHER" id="PTHR44083">
    <property type="entry name" value="TOPLESS-RELATED PROTEIN 1-RELATED"/>
    <property type="match status" value="1"/>
</dbReference>
<reference evidence="2" key="1">
    <citation type="submission" date="2023-04" db="EMBL/GenBank/DDBJ databases">
        <authorList>
            <person name="Vijverberg K."/>
            <person name="Xiong W."/>
            <person name="Schranz E."/>
        </authorList>
    </citation>
    <scope>NUCLEOTIDE SEQUENCE</scope>
</reference>
<protein>
    <recommendedName>
        <fullName evidence="1">PPM-type phosphatase domain-containing protein</fullName>
    </recommendedName>
</protein>
<feature type="domain" description="PPM-type phosphatase" evidence="1">
    <location>
        <begin position="1"/>
        <end position="202"/>
    </location>
</feature>
<dbReference type="Pfam" id="PF00481">
    <property type="entry name" value="PP2C"/>
    <property type="match status" value="1"/>
</dbReference>
<dbReference type="SUPFAM" id="SSF81606">
    <property type="entry name" value="PP2C-like"/>
    <property type="match status" value="1"/>
</dbReference>
<dbReference type="Gene3D" id="3.60.40.10">
    <property type="entry name" value="PPM-type phosphatase domain"/>
    <property type="match status" value="1"/>
</dbReference>
<dbReference type="InterPro" id="IPR036457">
    <property type="entry name" value="PPM-type-like_dom_sf"/>
</dbReference>
<dbReference type="EMBL" id="OX465082">
    <property type="protein sequence ID" value="CAI9288731.1"/>
    <property type="molecule type" value="Genomic_DNA"/>
</dbReference>
<keyword evidence="3" id="KW-1185">Reference proteome</keyword>
<dbReference type="PANTHER" id="PTHR44083:SF5">
    <property type="entry name" value="PROTEIN TOPLESS-RELATED PROTEIN 2"/>
    <property type="match status" value="1"/>
</dbReference>
<evidence type="ECO:0000313" key="3">
    <source>
        <dbReference type="Proteomes" id="UP001177003"/>
    </source>
</evidence>
<name>A0AA36EA14_LACSI</name>